<evidence type="ECO:0000313" key="1">
    <source>
        <dbReference type="EMBL" id="MEU2269778.1"/>
    </source>
</evidence>
<comment type="caution">
    <text evidence="1">The sequence shown here is derived from an EMBL/GenBank/DDBJ whole genome shotgun (WGS) entry which is preliminary data.</text>
</comment>
<dbReference type="RefSeq" id="WP_359791083.1">
    <property type="nucleotide sequence ID" value="NZ_JBEYBN010000041.1"/>
</dbReference>
<gene>
    <name evidence="1" type="ORF">ABZ568_25920</name>
</gene>
<organism evidence="1 2">
    <name type="scientific">Streptomyces olindensis</name>
    <dbReference type="NCBI Taxonomy" id="358823"/>
    <lineage>
        <taxon>Bacteria</taxon>
        <taxon>Bacillati</taxon>
        <taxon>Actinomycetota</taxon>
        <taxon>Actinomycetes</taxon>
        <taxon>Kitasatosporales</taxon>
        <taxon>Streptomycetaceae</taxon>
        <taxon>Streptomyces</taxon>
    </lineage>
</organism>
<protein>
    <submittedName>
        <fullName evidence="1">Uncharacterized protein</fullName>
    </submittedName>
</protein>
<keyword evidence="2" id="KW-1185">Reference proteome</keyword>
<accession>A0ABV2Y0I0</accession>
<dbReference type="EMBL" id="JBEYBN010000041">
    <property type="protein sequence ID" value="MEU2269778.1"/>
    <property type="molecule type" value="Genomic_DNA"/>
</dbReference>
<evidence type="ECO:0000313" key="2">
    <source>
        <dbReference type="Proteomes" id="UP001550603"/>
    </source>
</evidence>
<dbReference type="Proteomes" id="UP001550603">
    <property type="component" value="Unassembled WGS sequence"/>
</dbReference>
<name>A0ABV2Y0I0_9ACTN</name>
<sequence length="269" mass="31181">MNTPESRQTMPPTPTGTHRFTLHGHGRSGSRTFFAYHVSLFNAPPHAYQMVLRIQLSDYVQNIYLNELNNPPCIPWGFRLYHSLNTEPTAEFPLSDLFNGYRTSFVAYIERVFYDTTNGNRDFQKMYDEGRPLPVQVNILSASYPHPIGTDRYSSEFSGLLFGSDEETFLAHRLPEAPDWDEVRAITHTPNQLLQGTLDDFPQITVHGVRDYMQDAYPPTSRYEEQSPFIEDHPYDSTVTRRRDGHKFQLSFSACEQQWWNSTTLNDKN</sequence>
<proteinExistence type="predicted"/>
<reference evidence="1 2" key="1">
    <citation type="submission" date="2024-06" db="EMBL/GenBank/DDBJ databases">
        <title>The Natural Products Discovery Center: Release of the First 8490 Sequenced Strains for Exploring Actinobacteria Biosynthetic Diversity.</title>
        <authorList>
            <person name="Kalkreuter E."/>
            <person name="Kautsar S.A."/>
            <person name="Yang D."/>
            <person name="Bader C.D."/>
            <person name="Teijaro C.N."/>
            <person name="Fluegel L."/>
            <person name="Davis C.M."/>
            <person name="Simpson J.R."/>
            <person name="Lauterbach L."/>
            <person name="Steele A.D."/>
            <person name="Gui C."/>
            <person name="Meng S."/>
            <person name="Li G."/>
            <person name="Viehrig K."/>
            <person name="Ye F."/>
            <person name="Su P."/>
            <person name="Kiefer A.F."/>
            <person name="Nichols A."/>
            <person name="Cepeda A.J."/>
            <person name="Yan W."/>
            <person name="Fan B."/>
            <person name="Jiang Y."/>
            <person name="Adhikari A."/>
            <person name="Zheng C.-J."/>
            <person name="Schuster L."/>
            <person name="Cowan T.M."/>
            <person name="Smanski M.J."/>
            <person name="Chevrette M.G."/>
            <person name="De Carvalho L.P.S."/>
            <person name="Shen B."/>
        </authorList>
    </citation>
    <scope>NUCLEOTIDE SEQUENCE [LARGE SCALE GENOMIC DNA]</scope>
    <source>
        <strain evidence="1 2">NPDC019583</strain>
    </source>
</reference>